<reference evidence="2 3" key="1">
    <citation type="submission" date="2024-01" db="EMBL/GenBank/DDBJ databases">
        <title>The complete chloroplast genome sequence of Lithospermum erythrorhizon: insights into the phylogenetic relationship among Boraginaceae species and the maternal lineages of purple gromwells.</title>
        <authorList>
            <person name="Okada T."/>
            <person name="Watanabe K."/>
        </authorList>
    </citation>
    <scope>NUCLEOTIDE SEQUENCE [LARGE SCALE GENOMIC DNA]</scope>
</reference>
<dbReference type="EMBL" id="BAABME010007482">
    <property type="protein sequence ID" value="GAA0170999.1"/>
    <property type="molecule type" value="Genomic_DNA"/>
</dbReference>
<dbReference type="PANTHER" id="PTHR37610:SF40">
    <property type="entry name" value="OS01G0909600 PROTEIN"/>
    <property type="match status" value="1"/>
</dbReference>
<gene>
    <name evidence="2" type="ORF">LIER_25140</name>
</gene>
<dbReference type="AlphaFoldDB" id="A0AAV3R3N2"/>
<protein>
    <recommendedName>
        <fullName evidence="1">Retrotransposon Copia-like N-terminal domain-containing protein</fullName>
    </recommendedName>
</protein>
<evidence type="ECO:0000259" key="1">
    <source>
        <dbReference type="Pfam" id="PF14244"/>
    </source>
</evidence>
<comment type="caution">
    <text evidence="2">The sequence shown here is derived from an EMBL/GenBank/DDBJ whole genome shotgun (WGS) entry which is preliminary data.</text>
</comment>
<proteinExistence type="predicted"/>
<organism evidence="2 3">
    <name type="scientific">Lithospermum erythrorhizon</name>
    <name type="common">Purple gromwell</name>
    <name type="synonym">Lithospermum officinale var. erythrorhizon</name>
    <dbReference type="NCBI Taxonomy" id="34254"/>
    <lineage>
        <taxon>Eukaryota</taxon>
        <taxon>Viridiplantae</taxon>
        <taxon>Streptophyta</taxon>
        <taxon>Embryophyta</taxon>
        <taxon>Tracheophyta</taxon>
        <taxon>Spermatophyta</taxon>
        <taxon>Magnoliopsida</taxon>
        <taxon>eudicotyledons</taxon>
        <taxon>Gunneridae</taxon>
        <taxon>Pentapetalae</taxon>
        <taxon>asterids</taxon>
        <taxon>lamiids</taxon>
        <taxon>Boraginales</taxon>
        <taxon>Boraginaceae</taxon>
        <taxon>Boraginoideae</taxon>
        <taxon>Lithospermeae</taxon>
        <taxon>Lithospermum</taxon>
    </lineage>
</organism>
<dbReference type="InterPro" id="IPR029472">
    <property type="entry name" value="Copia-like_N"/>
</dbReference>
<name>A0AAV3R3N2_LITER</name>
<dbReference type="PANTHER" id="PTHR37610">
    <property type="entry name" value="CCHC-TYPE DOMAIN-CONTAINING PROTEIN"/>
    <property type="match status" value="1"/>
</dbReference>
<keyword evidence="3" id="KW-1185">Reference proteome</keyword>
<dbReference type="Pfam" id="PF14244">
    <property type="entry name" value="Retrotran_gag_3"/>
    <property type="match status" value="1"/>
</dbReference>
<sequence length="143" mass="16471">MVSKLGDDDSGHHNDEFHTNHEEIHDHQNENLFASVLNRQNSTNFDPIFANLTANFANPTVNFINSTSHFPNQNVNFSNSRVNISQSNLFPNIDPLQLHHSDHQNYVLSTFLLNQNNFHHWKRFVEISLMAKNKIGFINGECT</sequence>
<feature type="domain" description="Retrotransposon Copia-like N-terminal" evidence="1">
    <location>
        <begin position="99"/>
        <end position="142"/>
    </location>
</feature>
<dbReference type="Proteomes" id="UP001454036">
    <property type="component" value="Unassembled WGS sequence"/>
</dbReference>
<evidence type="ECO:0000313" key="3">
    <source>
        <dbReference type="Proteomes" id="UP001454036"/>
    </source>
</evidence>
<accession>A0AAV3R3N2</accession>
<evidence type="ECO:0000313" key="2">
    <source>
        <dbReference type="EMBL" id="GAA0170999.1"/>
    </source>
</evidence>